<keyword evidence="3" id="KW-1185">Reference proteome</keyword>
<dbReference type="STRING" id="471856.Jden_2157"/>
<dbReference type="EMBL" id="CP001706">
    <property type="protein sequence ID" value="ACV09794.1"/>
    <property type="molecule type" value="Genomic_DNA"/>
</dbReference>
<name>C7R1F9_JONDD</name>
<evidence type="ECO:0000313" key="2">
    <source>
        <dbReference type="EMBL" id="ACV09932.1"/>
    </source>
</evidence>
<gene>
    <name evidence="1" type="ordered locus">Jden_2157</name>
    <name evidence="2" type="ordered locus">Jden_2297</name>
</gene>
<dbReference type="AlphaFoldDB" id="C7R1F9"/>
<proteinExistence type="predicted"/>
<sequence>MTDHAQEALQRVLNLHRRSSAVFSWRDGPRYEDPCPECDGRPGVHECGCWAPRQIEYVCAECHRLGSGSRGIYDYTWPCPTIQALEGEPT</sequence>
<dbReference type="KEGG" id="jde:Jden_2297"/>
<evidence type="ECO:0000313" key="1">
    <source>
        <dbReference type="EMBL" id="ACV09794.1"/>
    </source>
</evidence>
<accession>C7R1F9</accession>
<reference evidence="1" key="2">
    <citation type="submission" date="2009-08" db="EMBL/GenBank/DDBJ databases">
        <title>The complete genome of Jonesia denitrificans DSM 20603.</title>
        <authorList>
            <consortium name="US DOE Joint Genome Institute (JGI-PGF)"/>
            <person name="Lucas S."/>
            <person name="Copeland A."/>
            <person name="Lapidus A."/>
            <person name="Glavina del Rio T."/>
            <person name="Dalin E."/>
            <person name="Tice H."/>
            <person name="Bruce D."/>
            <person name="Goodwin L."/>
            <person name="Pitluck S."/>
            <person name="Kyrpides N."/>
            <person name="Mavromatis K."/>
            <person name="Ivanova N."/>
            <person name="Ovchinnikova G."/>
            <person name="Saunders E."/>
            <person name="Brettin T."/>
            <person name="Detter J.C."/>
            <person name="Han C."/>
            <person name="Larimer F."/>
            <person name="Land M."/>
            <person name="Hauser L."/>
            <person name="Markowitz V."/>
            <person name="Cheng J.-F."/>
            <person name="Hugenholtz P."/>
            <person name="Woyke T."/>
            <person name="Wu D."/>
            <person name="Pukall R."/>
            <person name="Klenk H.-P."/>
            <person name="Eisen J.A."/>
        </authorList>
    </citation>
    <scope>NUCLEOTIDE SEQUENCE</scope>
    <source>
        <strain>DSM 20603</strain>
    </source>
</reference>
<dbReference type="EMBL" id="CP001706">
    <property type="protein sequence ID" value="ACV09932.1"/>
    <property type="molecule type" value="Genomic_DNA"/>
</dbReference>
<dbReference type="Proteomes" id="UP000000628">
    <property type="component" value="Chromosome"/>
</dbReference>
<evidence type="ECO:0000313" key="3">
    <source>
        <dbReference type="Proteomes" id="UP000000628"/>
    </source>
</evidence>
<dbReference type="KEGG" id="jde:Jden_2157"/>
<reference evidence="1 3" key="1">
    <citation type="journal article" date="2009" name="Stand. Genomic Sci.">
        <title>Complete genome sequence of Jonesia denitrificans type strain (Prevot 55134).</title>
        <authorList>
            <person name="Pukall R."/>
            <person name="Gehrich-Schroter G."/>
            <person name="Lapidus A."/>
            <person name="Nolan M."/>
            <person name="Glavina Del Rio T."/>
            <person name="Lucas S."/>
            <person name="Chen F."/>
            <person name="Tice H."/>
            <person name="Pitluck S."/>
            <person name="Cheng J.F."/>
            <person name="Copeland A."/>
            <person name="Saunders E."/>
            <person name="Brettin T."/>
            <person name="Detter J.C."/>
            <person name="Bruce D."/>
            <person name="Goodwin L."/>
            <person name="Pati A."/>
            <person name="Ivanova N."/>
            <person name="Mavromatis K."/>
            <person name="Ovchinnikova G."/>
            <person name="Chen A."/>
            <person name="Palaniappan K."/>
            <person name="Land M."/>
            <person name="Hauser L."/>
            <person name="Chang Y.J."/>
            <person name="Jeffries C.D."/>
            <person name="Chain P."/>
            <person name="Goker M."/>
            <person name="Bristow J."/>
            <person name="Eisen J.A."/>
            <person name="Markowitz V."/>
            <person name="Hugenholtz P."/>
            <person name="Kyrpides N.C."/>
            <person name="Klenk H.P."/>
            <person name="Han C."/>
        </authorList>
    </citation>
    <scope>NUCLEOTIDE SEQUENCE [LARGE SCALE GENOMIC DNA]</scope>
    <source>
        <strain evidence="3">ATCC 14870 / DSM 20603 / BCRC 15368 / CIP 55.134 / JCM 11481 / NBRC 15587 / NCTC 10816 / Prevot 55134</strain>
        <strain evidence="1">DSM 20603</strain>
    </source>
</reference>
<dbReference type="HOGENOM" id="CLU_2436866_0_0_11"/>
<protein>
    <submittedName>
        <fullName evidence="1">Uncharacterized protein</fullName>
    </submittedName>
</protein>
<organism evidence="1 3">
    <name type="scientific">Jonesia denitrificans (strain ATCC 14870 / DSM 20603 / BCRC 15368 / CIP 55.134 / JCM 11481 / NBRC 15587 / NCTC 10816 / Prevot 55134)</name>
    <name type="common">Listeria denitrificans</name>
    <dbReference type="NCBI Taxonomy" id="471856"/>
    <lineage>
        <taxon>Bacteria</taxon>
        <taxon>Bacillati</taxon>
        <taxon>Actinomycetota</taxon>
        <taxon>Actinomycetes</taxon>
        <taxon>Micrococcales</taxon>
        <taxon>Jonesiaceae</taxon>
        <taxon>Jonesia</taxon>
    </lineage>
</organism>